<accession>A0A1B1AGZ9</accession>
<dbReference type="RefSeq" id="WP_066769796.1">
    <property type="nucleotide sequence ID" value="NZ_CP013244.1"/>
</dbReference>
<dbReference type="KEGG" id="cbot:ATE48_07760"/>
<feature type="region of interest" description="Disordered" evidence="1">
    <location>
        <begin position="155"/>
        <end position="175"/>
    </location>
</feature>
<evidence type="ECO:0008006" key="5">
    <source>
        <dbReference type="Google" id="ProtNLM"/>
    </source>
</evidence>
<keyword evidence="4" id="KW-1185">Reference proteome</keyword>
<dbReference type="EMBL" id="CP013244">
    <property type="protein sequence ID" value="ANP45827.1"/>
    <property type="molecule type" value="Genomic_DNA"/>
</dbReference>
<evidence type="ECO:0000256" key="1">
    <source>
        <dbReference type="SAM" id="MobiDB-lite"/>
    </source>
</evidence>
<dbReference type="OrthoDB" id="7206147at2"/>
<dbReference type="PROSITE" id="PS51257">
    <property type="entry name" value="PROKAR_LIPOPROTEIN"/>
    <property type="match status" value="1"/>
</dbReference>
<evidence type="ECO:0000313" key="4">
    <source>
        <dbReference type="Proteomes" id="UP000092498"/>
    </source>
</evidence>
<reference evidence="3 4" key="1">
    <citation type="submission" date="2015-11" db="EMBL/GenBank/DDBJ databases">
        <title>Whole-Genome Sequence of Candidatus Oderbacter manganicum from the National Park Lower Oder Valley, Germany.</title>
        <authorList>
            <person name="Braun B."/>
            <person name="Liere K."/>
            <person name="Szewzyk U."/>
        </authorList>
    </citation>
    <scope>NUCLEOTIDE SEQUENCE [LARGE SCALE GENOMIC DNA]</scope>
    <source>
        <strain evidence="3 4">OTSz_A_272</strain>
    </source>
</reference>
<dbReference type="AlphaFoldDB" id="A0A1B1AGZ9"/>
<protein>
    <recommendedName>
        <fullName evidence="5">Lipoprotein</fullName>
    </recommendedName>
</protein>
<evidence type="ECO:0000256" key="2">
    <source>
        <dbReference type="SAM" id="SignalP"/>
    </source>
</evidence>
<name>A0A1B1AGZ9_9PROT</name>
<organism evidence="3 4">
    <name type="scientific">Candidatus Viadribacter manganicus</name>
    <dbReference type="NCBI Taxonomy" id="1759059"/>
    <lineage>
        <taxon>Bacteria</taxon>
        <taxon>Pseudomonadati</taxon>
        <taxon>Pseudomonadota</taxon>
        <taxon>Alphaproteobacteria</taxon>
        <taxon>Hyphomonadales</taxon>
        <taxon>Hyphomonadaceae</taxon>
        <taxon>Candidatus Viadribacter</taxon>
    </lineage>
</organism>
<feature type="signal peptide" evidence="2">
    <location>
        <begin position="1"/>
        <end position="21"/>
    </location>
</feature>
<keyword evidence="2" id="KW-0732">Signal</keyword>
<proteinExistence type="predicted"/>
<feature type="chain" id="PRO_5008518795" description="Lipoprotein" evidence="2">
    <location>
        <begin position="22"/>
        <end position="175"/>
    </location>
</feature>
<dbReference type="InParanoid" id="A0A1B1AGZ9"/>
<gene>
    <name evidence="3" type="ORF">ATE48_07760</name>
</gene>
<dbReference type="Proteomes" id="UP000092498">
    <property type="component" value="Chromosome"/>
</dbReference>
<evidence type="ECO:0000313" key="3">
    <source>
        <dbReference type="EMBL" id="ANP45827.1"/>
    </source>
</evidence>
<sequence>MSICRVSISAVLIAGCLTVAGCNPSTTTAPSSVEAPARFVEGDGEPQTWSPLAQDDPAIAAFAVVKFNDLPDMSNIAAVRMYGMASGDPAMNGLRVYLAFVSPHDERAFLLGDFRDYRVIAASPGRIDLEYDEDVMVADEPQTRTLRTIVTWTETAQEPSPNPEFPSMVTMTPAQ</sequence>